<evidence type="ECO:0000259" key="4">
    <source>
        <dbReference type="PROSITE" id="PS50043"/>
    </source>
</evidence>
<dbReference type="EMBL" id="JBEDNP010000012">
    <property type="protein sequence ID" value="MEQ3541057.1"/>
    <property type="molecule type" value="Genomic_DNA"/>
</dbReference>
<comment type="caution">
    <text evidence="5">The sequence shown here is derived from an EMBL/GenBank/DDBJ whole genome shotgun (WGS) entry which is preliminary data.</text>
</comment>
<dbReference type="InterPro" id="IPR016032">
    <property type="entry name" value="Sig_transdc_resp-reg_C-effctor"/>
</dbReference>
<sequence length="471" mass="50342">MADHDAAEAVRQLVWHGRTAEAVALLSDLGRDGDVDTLALSALQTWVRHRAPGAIPEHPQPWAGRTRAGRVRPETDPWLVSAALLADALEHGTPGRVVPHAEIVLRDVRHGRGSNWSEEASVLALDVLAAAGSPGDASDRGEQLLGEGMPTTARARIAAVLAGVALQQGDLASATRWASDALRTLPVPAWGIEIGTPLGVLVDALVGTGRLDDAAQWLVTTVPGAMDVGIAGLRYRRGRARFRMATGHPAAALADFTECGAMLERWGRDVADEAVAWRLGTATARLQRGELAEARRIAQELLPSRAPRTRASALRVLAAASAPDRRVGMLTEALELFESAGDVVGQAFALSDLSEAYRAVEEIRTARLTSRRALHLARVAGVTTLVRDLEHTAGSEHAGDGTETAASALSESERRVAGLAVRGYSNREIGSRLYITPSTVEQHLTRVYRKLGVRRRRDLPPDLWAAVSRAS</sequence>
<dbReference type="PANTHER" id="PTHR44688:SF16">
    <property type="entry name" value="DNA-BINDING TRANSCRIPTIONAL ACTIVATOR DEVR_DOSR"/>
    <property type="match status" value="1"/>
</dbReference>
<keyword evidence="3" id="KW-0804">Transcription</keyword>
<dbReference type="InterPro" id="IPR036388">
    <property type="entry name" value="WH-like_DNA-bd_sf"/>
</dbReference>
<dbReference type="SUPFAM" id="SSF46894">
    <property type="entry name" value="C-terminal effector domain of the bipartite response regulators"/>
    <property type="match status" value="1"/>
</dbReference>
<dbReference type="InterPro" id="IPR011990">
    <property type="entry name" value="TPR-like_helical_dom_sf"/>
</dbReference>
<proteinExistence type="predicted"/>
<gene>
    <name evidence="5" type="ORF">WHI96_19790</name>
</gene>
<dbReference type="Gene3D" id="1.10.10.10">
    <property type="entry name" value="Winged helix-like DNA-binding domain superfamily/Winged helix DNA-binding domain"/>
    <property type="match status" value="1"/>
</dbReference>
<evidence type="ECO:0000256" key="2">
    <source>
        <dbReference type="ARBA" id="ARBA00023125"/>
    </source>
</evidence>
<evidence type="ECO:0000313" key="6">
    <source>
        <dbReference type="Proteomes" id="UP001464923"/>
    </source>
</evidence>
<dbReference type="PROSITE" id="PS00622">
    <property type="entry name" value="HTH_LUXR_1"/>
    <property type="match status" value="1"/>
</dbReference>
<dbReference type="Gene3D" id="1.25.40.10">
    <property type="entry name" value="Tetratricopeptide repeat domain"/>
    <property type="match status" value="1"/>
</dbReference>
<dbReference type="InterPro" id="IPR000792">
    <property type="entry name" value="Tscrpt_reg_LuxR_C"/>
</dbReference>
<dbReference type="SMART" id="SM00421">
    <property type="entry name" value="HTH_LUXR"/>
    <property type="match status" value="1"/>
</dbReference>
<feature type="domain" description="HTH luxR-type" evidence="4">
    <location>
        <begin position="402"/>
        <end position="471"/>
    </location>
</feature>
<evidence type="ECO:0000256" key="3">
    <source>
        <dbReference type="ARBA" id="ARBA00023163"/>
    </source>
</evidence>
<reference evidence="5 6" key="1">
    <citation type="submission" date="2024-03" db="EMBL/GenBank/DDBJ databases">
        <title>Draft genome sequence of Pseudonocardia tropica JCM 19149.</title>
        <authorList>
            <person name="Butdee W."/>
            <person name="Duangmal K."/>
        </authorList>
    </citation>
    <scope>NUCLEOTIDE SEQUENCE [LARGE SCALE GENOMIC DNA]</scope>
    <source>
        <strain evidence="5 6">JCM 19149</strain>
    </source>
</reference>
<keyword evidence="2" id="KW-0238">DNA-binding</keyword>
<dbReference type="Pfam" id="PF00196">
    <property type="entry name" value="GerE"/>
    <property type="match status" value="1"/>
</dbReference>
<accession>A0ABV1JYL7</accession>
<keyword evidence="1" id="KW-0805">Transcription regulation</keyword>
<dbReference type="PRINTS" id="PR00038">
    <property type="entry name" value="HTHLUXR"/>
</dbReference>
<name>A0ABV1JYL7_9PSEU</name>
<dbReference type="CDD" id="cd06170">
    <property type="entry name" value="LuxR_C_like"/>
    <property type="match status" value="1"/>
</dbReference>
<organism evidence="5 6">
    <name type="scientific">Pseudonocardia tropica</name>
    <dbReference type="NCBI Taxonomy" id="681289"/>
    <lineage>
        <taxon>Bacteria</taxon>
        <taxon>Bacillati</taxon>
        <taxon>Actinomycetota</taxon>
        <taxon>Actinomycetes</taxon>
        <taxon>Pseudonocardiales</taxon>
        <taxon>Pseudonocardiaceae</taxon>
        <taxon>Pseudonocardia</taxon>
    </lineage>
</organism>
<dbReference type="PROSITE" id="PS50043">
    <property type="entry name" value="HTH_LUXR_2"/>
    <property type="match status" value="1"/>
</dbReference>
<dbReference type="PANTHER" id="PTHR44688">
    <property type="entry name" value="DNA-BINDING TRANSCRIPTIONAL ACTIVATOR DEVR_DOSR"/>
    <property type="match status" value="1"/>
</dbReference>
<protein>
    <submittedName>
        <fullName evidence="5">LuxR C-terminal-related transcriptional regulator</fullName>
    </submittedName>
</protein>
<evidence type="ECO:0000313" key="5">
    <source>
        <dbReference type="EMBL" id="MEQ3541057.1"/>
    </source>
</evidence>
<dbReference type="Proteomes" id="UP001464923">
    <property type="component" value="Unassembled WGS sequence"/>
</dbReference>
<evidence type="ECO:0000256" key="1">
    <source>
        <dbReference type="ARBA" id="ARBA00023015"/>
    </source>
</evidence>
<keyword evidence="6" id="KW-1185">Reference proteome</keyword>